<reference evidence="3 4" key="1">
    <citation type="submission" date="2017-01" db="EMBL/GenBank/DDBJ databases">
        <authorList>
            <person name="Mah S.A."/>
            <person name="Swanson W.J."/>
            <person name="Moy G.W."/>
            <person name="Vacquier V.D."/>
        </authorList>
    </citation>
    <scope>NUCLEOTIDE SEQUENCE [LARGE SCALE GENOMIC DNA]</scope>
    <source>
        <strain evidence="3 4">ASpG1</strain>
    </source>
</reference>
<dbReference type="CDD" id="cd13669">
    <property type="entry name" value="PBP2_TRAP_TM0322_like"/>
    <property type="match status" value="1"/>
</dbReference>
<dbReference type="InterPro" id="IPR038404">
    <property type="entry name" value="TRAP_DctP_sf"/>
</dbReference>
<dbReference type="GO" id="GO:0055085">
    <property type="term" value="P:transmembrane transport"/>
    <property type="evidence" value="ECO:0007669"/>
    <property type="project" value="InterPro"/>
</dbReference>
<dbReference type="EMBL" id="FTMS01000003">
    <property type="protein sequence ID" value="SIQ08399.1"/>
    <property type="molecule type" value="Genomic_DNA"/>
</dbReference>
<sequence>MNKMKTLGLVALMVCAATTALYAGGKAEAKDGDDYKLVLRLSHVFNPVEQLSQSMDWVAERIYERTDGAIEIQTFPQAQLAAYKEGVEQVVRGANFISVEDPSFIGDYVPDMKALYAPMLYQSFDEYVELVRTDLVQDMMARAEEQGIKILALDYIYGFRNLMTRRPVRTPEDLSGLQIRVPGTDLYINTLNNMGAIANPLPWGETLSAVQQGVVDGLEGSEFTNIGNKVFETGATHVGLSRHILGTCGVYINIDVWNSIPEQYREIIQEEFTKGAAEGNAILMANHADVVAELEANGVQFHEVDGEAFRARLAPMYREQAGMTPGIFDAVFAELDAIRN</sequence>
<dbReference type="OrthoDB" id="89872at2"/>
<dbReference type="Proteomes" id="UP000186400">
    <property type="component" value="Unassembled WGS sequence"/>
</dbReference>
<dbReference type="PANTHER" id="PTHR33376">
    <property type="match status" value="1"/>
</dbReference>
<evidence type="ECO:0000313" key="3">
    <source>
        <dbReference type="EMBL" id="SIQ08399.1"/>
    </source>
</evidence>
<keyword evidence="4" id="KW-1185">Reference proteome</keyword>
<dbReference type="RefSeq" id="WP_076487925.1">
    <property type="nucleotide sequence ID" value="NZ_FTMS01000003.1"/>
</dbReference>
<evidence type="ECO:0000256" key="2">
    <source>
        <dbReference type="SAM" id="SignalP"/>
    </source>
</evidence>
<dbReference type="NCBIfam" id="NF037995">
    <property type="entry name" value="TRAP_S1"/>
    <property type="match status" value="1"/>
</dbReference>
<feature type="chain" id="PRO_5012726581" evidence="2">
    <location>
        <begin position="24"/>
        <end position="340"/>
    </location>
</feature>
<dbReference type="PANTHER" id="PTHR33376:SF3">
    <property type="entry name" value="C4-DICARBOXYLATE-BINDING PROTEIN"/>
    <property type="match status" value="1"/>
</dbReference>
<dbReference type="InterPro" id="IPR018389">
    <property type="entry name" value="DctP_fam"/>
</dbReference>
<keyword evidence="1 2" id="KW-0732">Signal</keyword>
<proteinExistence type="predicted"/>
<evidence type="ECO:0000313" key="4">
    <source>
        <dbReference type="Proteomes" id="UP000186400"/>
    </source>
</evidence>
<gene>
    <name evidence="3" type="ORF">SAMN05920897_103154</name>
</gene>
<dbReference type="AlphaFoldDB" id="A0A1N6PW19"/>
<organism evidence="3 4">
    <name type="scientific">Alkalispirochaeta americana</name>
    <dbReference type="NCBI Taxonomy" id="159291"/>
    <lineage>
        <taxon>Bacteria</taxon>
        <taxon>Pseudomonadati</taxon>
        <taxon>Spirochaetota</taxon>
        <taxon>Spirochaetia</taxon>
        <taxon>Spirochaetales</taxon>
        <taxon>Spirochaetaceae</taxon>
        <taxon>Alkalispirochaeta</taxon>
    </lineage>
</organism>
<accession>A0A1N6PW19</accession>
<name>A0A1N6PW19_9SPIO</name>
<dbReference type="Gene3D" id="3.40.190.170">
    <property type="entry name" value="Bacterial extracellular solute-binding protein, family 7"/>
    <property type="match status" value="1"/>
</dbReference>
<dbReference type="STRING" id="159291.SAMN05920897_103154"/>
<feature type="signal peptide" evidence="2">
    <location>
        <begin position="1"/>
        <end position="23"/>
    </location>
</feature>
<protein>
    <submittedName>
        <fullName evidence="3">TRAP-type C4-dicarboxylate transport system, substrate-binding protein</fullName>
    </submittedName>
</protein>
<evidence type="ECO:0000256" key="1">
    <source>
        <dbReference type="ARBA" id="ARBA00022729"/>
    </source>
</evidence>
<dbReference type="Pfam" id="PF03480">
    <property type="entry name" value="DctP"/>
    <property type="match status" value="1"/>
</dbReference>